<dbReference type="PANTHER" id="PTHR42930:SF2">
    <property type="entry name" value="PHOU DOMAIN-CONTAINING PROTEIN"/>
    <property type="match status" value="1"/>
</dbReference>
<dbReference type="Pfam" id="PF01895">
    <property type="entry name" value="PhoU"/>
    <property type="match status" value="1"/>
</dbReference>
<dbReference type="InterPro" id="IPR007159">
    <property type="entry name" value="SpoVT-AbrB_dom"/>
</dbReference>
<dbReference type="SUPFAM" id="SSF89447">
    <property type="entry name" value="AbrB/MazE/MraZ-like"/>
    <property type="match status" value="1"/>
</dbReference>
<feature type="domain" description="SpoVT-AbrB" evidence="1">
    <location>
        <begin position="9"/>
        <end position="54"/>
    </location>
</feature>
<proteinExistence type="predicted"/>
<dbReference type="AlphaFoldDB" id="N0BK02"/>
<dbReference type="STRING" id="387631.Asulf_00433"/>
<dbReference type="Gene3D" id="1.20.58.220">
    <property type="entry name" value="Phosphate transport system protein phou homolog 2, domain 2"/>
    <property type="match status" value="1"/>
</dbReference>
<sequence>MVEVRKIFSSGKSSYLITLPKDWIVSNGLKAGDQVFMDVGSERIVIYPKEAVRARKYASIDLREANMDSLIRRIISYYVAGYDSISVKIYSNEQRNAISIASEILIGVEIMEDLGSEIQIEVFLDTERLRPIEIIDRITKICQSIFSDFCLAFENFDKYICTTIIARENETDKLHFLALRLLKLAENYSDLKEKFQLDGKTMEYRTVVRALERIADHSAIIAESLLLLKKPVPEMCEIANFARETVQMAIFSLHREDAELAEETLSMVSKYMEKEKSYYEKILDMEVREALLMKTILDSFFRILNYSADIAEVAINLSA</sequence>
<dbReference type="KEGG" id="ast:Asulf_00433"/>
<dbReference type="GO" id="GO:0045936">
    <property type="term" value="P:negative regulation of phosphate metabolic process"/>
    <property type="evidence" value="ECO:0007669"/>
    <property type="project" value="InterPro"/>
</dbReference>
<dbReference type="RefSeq" id="WP_015590059.1">
    <property type="nucleotide sequence ID" value="NC_021169.1"/>
</dbReference>
<dbReference type="SUPFAM" id="SSF109755">
    <property type="entry name" value="PhoU-like"/>
    <property type="match status" value="1"/>
</dbReference>
<dbReference type="OrthoDB" id="40991at2157"/>
<dbReference type="SMART" id="SM00966">
    <property type="entry name" value="SpoVT_AbrB"/>
    <property type="match status" value="1"/>
</dbReference>
<dbReference type="Pfam" id="PF04014">
    <property type="entry name" value="MazE_antitoxin"/>
    <property type="match status" value="1"/>
</dbReference>
<name>N0BK02_9EURY</name>
<keyword evidence="3" id="KW-1185">Reference proteome</keyword>
<dbReference type="InterPro" id="IPR026022">
    <property type="entry name" value="PhoU_dom"/>
</dbReference>
<reference evidence="2 3" key="1">
    <citation type="journal article" date="2013" name="Genome Announc.">
        <title>Complete Genome Sequence of the Thermophilic and Facultatively Chemolithoautotrophic Sulfate Reducer Archaeoglobus sulfaticallidus Strain PM70-1T.</title>
        <authorList>
            <person name="Stokke R."/>
            <person name="Hocking W.P."/>
            <person name="Steinsbu B.O."/>
            <person name="Steen I.H."/>
        </authorList>
    </citation>
    <scope>NUCLEOTIDE SEQUENCE [LARGE SCALE GENOMIC DNA]</scope>
    <source>
        <strain evidence="2">PM70-1</strain>
    </source>
</reference>
<dbReference type="InterPro" id="IPR038078">
    <property type="entry name" value="PhoU-like_sf"/>
</dbReference>
<dbReference type="HOGENOM" id="CLU_069302_1_0_2"/>
<dbReference type="Proteomes" id="UP000013307">
    <property type="component" value="Chromosome"/>
</dbReference>
<dbReference type="eggNOG" id="arCOG00318">
    <property type="taxonomic scope" value="Archaea"/>
</dbReference>
<evidence type="ECO:0000313" key="3">
    <source>
        <dbReference type="Proteomes" id="UP000013307"/>
    </source>
</evidence>
<dbReference type="PANTHER" id="PTHR42930">
    <property type="entry name" value="PHOSPHATE-SPECIFIC TRANSPORT SYSTEM ACCESSORY PROTEIN PHOU"/>
    <property type="match status" value="1"/>
</dbReference>
<dbReference type="InterPro" id="IPR028366">
    <property type="entry name" value="PhoU"/>
</dbReference>
<dbReference type="GeneID" id="15392079"/>
<dbReference type="GO" id="GO:0030643">
    <property type="term" value="P:intracellular phosphate ion homeostasis"/>
    <property type="evidence" value="ECO:0007669"/>
    <property type="project" value="InterPro"/>
</dbReference>
<evidence type="ECO:0000313" key="2">
    <source>
        <dbReference type="EMBL" id="AGK60460.1"/>
    </source>
</evidence>
<dbReference type="EMBL" id="CP005290">
    <property type="protein sequence ID" value="AGK60460.1"/>
    <property type="molecule type" value="Genomic_DNA"/>
</dbReference>
<evidence type="ECO:0000259" key="1">
    <source>
        <dbReference type="SMART" id="SM00966"/>
    </source>
</evidence>
<accession>N0BK02</accession>
<gene>
    <name evidence="2" type="ORF">Asulf_00433</name>
</gene>
<organism evidence="2 3">
    <name type="scientific">Archaeoglobus sulfaticallidus PM70-1</name>
    <dbReference type="NCBI Taxonomy" id="387631"/>
    <lineage>
        <taxon>Archaea</taxon>
        <taxon>Methanobacteriati</taxon>
        <taxon>Methanobacteriota</taxon>
        <taxon>Archaeoglobi</taxon>
        <taxon>Archaeoglobales</taxon>
        <taxon>Archaeoglobaceae</taxon>
        <taxon>Archaeoglobus</taxon>
    </lineage>
</organism>
<dbReference type="GO" id="GO:0003677">
    <property type="term" value="F:DNA binding"/>
    <property type="evidence" value="ECO:0007669"/>
    <property type="project" value="InterPro"/>
</dbReference>
<dbReference type="InterPro" id="IPR037914">
    <property type="entry name" value="SpoVT-AbrB_sf"/>
</dbReference>
<protein>
    <submittedName>
        <fullName evidence="2">Phosphate uptake regulator</fullName>
    </submittedName>
</protein>